<feature type="transmembrane region" description="Helical" evidence="5">
    <location>
        <begin position="176"/>
        <end position="195"/>
    </location>
</feature>
<dbReference type="GO" id="GO:0140359">
    <property type="term" value="F:ABC-type transporter activity"/>
    <property type="evidence" value="ECO:0007669"/>
    <property type="project" value="InterPro"/>
</dbReference>
<keyword evidence="3 5" id="KW-1133">Transmembrane helix</keyword>
<dbReference type="RefSeq" id="WP_025773479.1">
    <property type="nucleotide sequence ID" value="NZ_DF238840.1"/>
</dbReference>
<organism evidence="7">
    <name type="scientific">Moorella thermoacetica Y72</name>
    <dbReference type="NCBI Taxonomy" id="1325331"/>
    <lineage>
        <taxon>Bacteria</taxon>
        <taxon>Bacillati</taxon>
        <taxon>Bacillota</taxon>
        <taxon>Clostridia</taxon>
        <taxon>Neomoorellales</taxon>
        <taxon>Neomoorellaceae</taxon>
        <taxon>Neomoorella</taxon>
    </lineage>
</organism>
<dbReference type="PANTHER" id="PTHR43229">
    <property type="entry name" value="NODULATION PROTEIN J"/>
    <property type="match status" value="1"/>
</dbReference>
<keyword evidence="5" id="KW-1003">Cell membrane</keyword>
<dbReference type="PANTHER" id="PTHR43229:SF2">
    <property type="entry name" value="NODULATION PROTEIN J"/>
    <property type="match status" value="1"/>
</dbReference>
<comment type="similarity">
    <text evidence="5">Belongs to the ABC-2 integral membrane protein family.</text>
</comment>
<keyword evidence="2 5" id="KW-0812">Transmembrane</keyword>
<dbReference type="InterPro" id="IPR051784">
    <property type="entry name" value="Nod_factor_ABC_transporter"/>
</dbReference>
<dbReference type="PIRSF" id="PIRSF006648">
    <property type="entry name" value="DrrB"/>
    <property type="match status" value="1"/>
</dbReference>
<feature type="transmembrane region" description="Helical" evidence="5">
    <location>
        <begin position="142"/>
        <end position="164"/>
    </location>
</feature>
<evidence type="ECO:0000256" key="5">
    <source>
        <dbReference type="RuleBase" id="RU361157"/>
    </source>
</evidence>
<feature type="transmembrane region" description="Helical" evidence="5">
    <location>
        <begin position="26"/>
        <end position="44"/>
    </location>
</feature>
<dbReference type="EMBL" id="DF238840">
    <property type="protein sequence ID" value="GAF25533.1"/>
    <property type="molecule type" value="Genomic_DNA"/>
</dbReference>
<reference evidence="7" key="1">
    <citation type="journal article" date="2014" name="Gene">
        <title>Genome-guided analysis of transformation efficiency and carbon dioxide assimilation by Moorella thermoacetica Y72.</title>
        <authorList>
            <person name="Tsukahara K."/>
            <person name="Kita A."/>
            <person name="Nakashimada Y."/>
            <person name="Hoshino T."/>
            <person name="Murakami K."/>
        </authorList>
    </citation>
    <scope>NUCLEOTIDE SEQUENCE [LARGE SCALE GENOMIC DNA]</scope>
    <source>
        <strain evidence="7">Y72</strain>
    </source>
</reference>
<dbReference type="InterPro" id="IPR005942">
    <property type="entry name" value="Daunbcin-R_ABC-transpt"/>
</dbReference>
<evidence type="ECO:0000313" key="7">
    <source>
        <dbReference type="EMBL" id="GAF25533.1"/>
    </source>
</evidence>
<proteinExistence type="inferred from homology"/>
<evidence type="ECO:0000256" key="2">
    <source>
        <dbReference type="ARBA" id="ARBA00022692"/>
    </source>
</evidence>
<feature type="domain" description="ABC transmembrane type-2" evidence="6">
    <location>
        <begin position="24"/>
        <end position="263"/>
    </location>
</feature>
<evidence type="ECO:0000259" key="6">
    <source>
        <dbReference type="PROSITE" id="PS51012"/>
    </source>
</evidence>
<evidence type="ECO:0000256" key="3">
    <source>
        <dbReference type="ARBA" id="ARBA00022989"/>
    </source>
</evidence>
<dbReference type="InterPro" id="IPR000412">
    <property type="entry name" value="ABC_2_transport"/>
</dbReference>
<dbReference type="Pfam" id="PF01061">
    <property type="entry name" value="ABC2_membrane"/>
    <property type="match status" value="1"/>
</dbReference>
<feature type="transmembrane region" description="Helical" evidence="5">
    <location>
        <begin position="108"/>
        <end position="130"/>
    </location>
</feature>
<feature type="transmembrane region" description="Helical" evidence="5">
    <location>
        <begin position="238"/>
        <end position="260"/>
    </location>
</feature>
<name>A0A0S6UBI0_NEOTH</name>
<dbReference type="NCBIfam" id="TIGR01247">
    <property type="entry name" value="drrB"/>
    <property type="match status" value="1"/>
</dbReference>
<keyword evidence="5" id="KW-0813">Transport</keyword>
<protein>
    <recommendedName>
        <fullName evidence="5">Transport permease protein</fullName>
    </recommendedName>
</protein>
<evidence type="ECO:0000256" key="4">
    <source>
        <dbReference type="ARBA" id="ARBA00023136"/>
    </source>
</evidence>
<dbReference type="Proteomes" id="UP000063718">
    <property type="component" value="Unassembled WGS sequence"/>
</dbReference>
<dbReference type="PROSITE" id="PS51012">
    <property type="entry name" value="ABC_TM2"/>
    <property type="match status" value="1"/>
</dbReference>
<dbReference type="AlphaFoldDB" id="A0A0S6UBI0"/>
<feature type="transmembrane region" description="Helical" evidence="5">
    <location>
        <begin position="64"/>
        <end position="87"/>
    </location>
</feature>
<comment type="subcellular location">
    <subcellularLocation>
        <location evidence="5">Cell membrane</location>
        <topology evidence="5">Multi-pass membrane protein</topology>
    </subcellularLocation>
    <subcellularLocation>
        <location evidence="1">Membrane</location>
        <topology evidence="1">Multi-pass membrane protein</topology>
    </subcellularLocation>
</comment>
<dbReference type="GO" id="GO:0043190">
    <property type="term" value="C:ATP-binding cassette (ABC) transporter complex"/>
    <property type="evidence" value="ECO:0007669"/>
    <property type="project" value="InterPro"/>
</dbReference>
<dbReference type="InterPro" id="IPR013525">
    <property type="entry name" value="ABC2_TM"/>
</dbReference>
<dbReference type="InterPro" id="IPR047817">
    <property type="entry name" value="ABC2_TM_bact-type"/>
</dbReference>
<evidence type="ECO:0000256" key="1">
    <source>
        <dbReference type="ARBA" id="ARBA00004141"/>
    </source>
</evidence>
<dbReference type="PRINTS" id="PR00164">
    <property type="entry name" value="ABC2TRNSPORT"/>
</dbReference>
<keyword evidence="4 5" id="KW-0472">Membrane</keyword>
<gene>
    <name evidence="7" type="ORF">MTY_0868</name>
</gene>
<sequence length="264" mass="29504">MQPALRAIYTIWYREFIRFIRERSRLIGMIGQPLLYLLIVGQGISAAMGFRGVPANIPVNYVQFMYPGILGMSVLFTSIFSGVSIIWDREFGFLKEVLVAPVPRWATALGKALGGSTVAIVQAAIMLFLAPFVKVSLTPLMILQLLGTLFLISLALTFFGIAIASRMETMEGFQMIMNFLIMPLFFLSGAIFPMTNLPAWMNFLMKIDPLTYGVDALRRLIYAGADPRVLEFLVHYSLGFDLTVITAMVLILGFLGSWSFSRQE</sequence>
<accession>A0A0S6UBI0</accession>